<accession>A0ABV1U3J7</accession>
<dbReference type="Proteomes" id="UP001470023">
    <property type="component" value="Unassembled WGS sequence"/>
</dbReference>
<evidence type="ECO:0000313" key="3">
    <source>
        <dbReference type="Proteomes" id="UP001470023"/>
    </source>
</evidence>
<feature type="transmembrane region" description="Helical" evidence="1">
    <location>
        <begin position="12"/>
        <end position="35"/>
    </location>
</feature>
<evidence type="ECO:0000313" key="2">
    <source>
        <dbReference type="EMBL" id="MER6427875.1"/>
    </source>
</evidence>
<evidence type="ECO:0008006" key="4">
    <source>
        <dbReference type="Google" id="ProtNLM"/>
    </source>
</evidence>
<keyword evidence="1" id="KW-0812">Transmembrane</keyword>
<dbReference type="RefSeq" id="WP_352063229.1">
    <property type="nucleotide sequence ID" value="NZ_JBEPAZ010000005.1"/>
</dbReference>
<evidence type="ECO:0000256" key="1">
    <source>
        <dbReference type="SAM" id="Phobius"/>
    </source>
</evidence>
<protein>
    <recommendedName>
        <fullName evidence="4">Secreted protein</fullName>
    </recommendedName>
</protein>
<gene>
    <name evidence="2" type="ORF">ABT272_09015</name>
</gene>
<dbReference type="EMBL" id="JBEPAZ010000005">
    <property type="protein sequence ID" value="MER6427875.1"/>
    <property type="molecule type" value="Genomic_DNA"/>
</dbReference>
<keyword evidence="1" id="KW-0472">Membrane</keyword>
<sequence>MPPATGGRAPFGWIALWVAVVVAAGVGVGIGWLLWAGSHNAASGSGPENAAADAAGACQAWNRVPALSKVYSDDEISRAYFARVGGAAALAQSAAQLDHRYDTLDKAFQNVTRRLQTFTVKGAGAVAAHDKVTTLCARLDD</sequence>
<organism evidence="2 3">
    <name type="scientific">Streptomyces sp. 900105245</name>
    <dbReference type="NCBI Taxonomy" id="3154379"/>
    <lineage>
        <taxon>Bacteria</taxon>
        <taxon>Bacillati</taxon>
        <taxon>Actinomycetota</taxon>
        <taxon>Actinomycetes</taxon>
        <taxon>Kitasatosporales</taxon>
        <taxon>Streptomycetaceae</taxon>
        <taxon>Streptomyces</taxon>
    </lineage>
</organism>
<name>A0ABV1U3J7_9ACTN</name>
<keyword evidence="3" id="KW-1185">Reference proteome</keyword>
<reference evidence="2 3" key="1">
    <citation type="submission" date="2024-06" db="EMBL/GenBank/DDBJ databases">
        <title>The Natural Products Discovery Center: Release of the First 8490 Sequenced Strains for Exploring Actinobacteria Biosynthetic Diversity.</title>
        <authorList>
            <person name="Kalkreuter E."/>
            <person name="Kautsar S.A."/>
            <person name="Yang D."/>
            <person name="Bader C.D."/>
            <person name="Teijaro C.N."/>
            <person name="Fluegel L."/>
            <person name="Davis C.M."/>
            <person name="Simpson J.R."/>
            <person name="Lauterbach L."/>
            <person name="Steele A.D."/>
            <person name="Gui C."/>
            <person name="Meng S."/>
            <person name="Li G."/>
            <person name="Viehrig K."/>
            <person name="Ye F."/>
            <person name="Su P."/>
            <person name="Kiefer A.F."/>
            <person name="Nichols A."/>
            <person name="Cepeda A.J."/>
            <person name="Yan W."/>
            <person name="Fan B."/>
            <person name="Jiang Y."/>
            <person name="Adhikari A."/>
            <person name="Zheng C.-J."/>
            <person name="Schuster L."/>
            <person name="Cowan T.M."/>
            <person name="Smanski M.J."/>
            <person name="Chevrette M.G."/>
            <person name="De Carvalho L.P.S."/>
            <person name="Shen B."/>
        </authorList>
    </citation>
    <scope>NUCLEOTIDE SEQUENCE [LARGE SCALE GENOMIC DNA]</scope>
    <source>
        <strain evidence="2 3">NPDC001166</strain>
    </source>
</reference>
<keyword evidence="1" id="KW-1133">Transmembrane helix</keyword>
<proteinExistence type="predicted"/>
<comment type="caution">
    <text evidence="2">The sequence shown here is derived from an EMBL/GenBank/DDBJ whole genome shotgun (WGS) entry which is preliminary data.</text>
</comment>